<evidence type="ECO:0000313" key="2">
    <source>
        <dbReference type="EMBL" id="BCL18293.1"/>
    </source>
</evidence>
<feature type="region of interest" description="Disordered" evidence="1">
    <location>
        <begin position="18"/>
        <end position="43"/>
    </location>
</feature>
<protein>
    <submittedName>
        <fullName evidence="2">Uncharacterized protein</fullName>
    </submittedName>
</protein>
<evidence type="ECO:0000256" key="1">
    <source>
        <dbReference type="SAM" id="MobiDB-lite"/>
    </source>
</evidence>
<dbReference type="EMBL" id="AP023439">
    <property type="protein sequence ID" value="BCL18293.1"/>
    <property type="molecule type" value="Genomic_DNA"/>
</dbReference>
<dbReference type="InterPro" id="IPR014756">
    <property type="entry name" value="Ig_E-set"/>
</dbReference>
<gene>
    <name evidence="2" type="ORF">GCM10017668_01360</name>
</gene>
<accession>A0A7G1N5H0</accession>
<sequence>MRLKPVVDVPSGWEVVGGGLGSSSSAPPCASSPPWKPYDSDTPHRYLDPLVPRLAARDTGSPTHLLARATDSAGRTQPDLAVPNTQGYLFDAVVRHPVSVV</sequence>
<organism evidence="2 3">
    <name type="scientific">Streptomyces tuirus</name>
    <dbReference type="NCBI Taxonomy" id="68278"/>
    <lineage>
        <taxon>Bacteria</taxon>
        <taxon>Bacillati</taxon>
        <taxon>Actinomycetota</taxon>
        <taxon>Actinomycetes</taxon>
        <taxon>Kitasatosporales</taxon>
        <taxon>Streptomycetaceae</taxon>
        <taxon>Streptomyces</taxon>
    </lineage>
</organism>
<dbReference type="Proteomes" id="UP000516373">
    <property type="component" value="Chromosome"/>
</dbReference>
<name>A0A7G1N5H0_9ACTN</name>
<evidence type="ECO:0000313" key="3">
    <source>
        <dbReference type="Proteomes" id="UP000516373"/>
    </source>
</evidence>
<proteinExistence type="predicted"/>
<dbReference type="KEGG" id="stui:GCM10017668_01360"/>
<reference evidence="2 3" key="1">
    <citation type="journal article" date="2014" name="Int. J. Syst. Evol. Microbiol.">
        <title>Complete genome sequence of Corynebacterium casei LMG S-19264T (=DSM 44701T), isolated from a smear-ripened cheese.</title>
        <authorList>
            <consortium name="US DOE Joint Genome Institute (JGI-PGF)"/>
            <person name="Walter F."/>
            <person name="Albersmeier A."/>
            <person name="Kalinowski J."/>
            <person name="Ruckert C."/>
        </authorList>
    </citation>
    <scope>NUCLEOTIDE SEQUENCE [LARGE SCALE GENOMIC DNA]</scope>
    <source>
        <strain evidence="2 3">JCM 4255</strain>
    </source>
</reference>
<dbReference type="AlphaFoldDB" id="A0A7G1N5H0"/>
<dbReference type="SUPFAM" id="SSF81296">
    <property type="entry name" value="E set domains"/>
    <property type="match status" value="1"/>
</dbReference>